<dbReference type="EC" id="4.1.1.37" evidence="3 7"/>
<comment type="function">
    <text evidence="7">Catalyzes the decarboxylation of four acetate groups of uroporphyrinogen-III to yield coproporphyrinogen-III.</text>
</comment>
<comment type="caution">
    <text evidence="9">The sequence shown here is derived from an EMBL/GenBank/DDBJ whole genome shotgun (WGS) entry which is preliminary data.</text>
</comment>
<dbReference type="CDD" id="cd00717">
    <property type="entry name" value="URO-D"/>
    <property type="match status" value="1"/>
</dbReference>
<dbReference type="EMBL" id="JAFKGL010000011">
    <property type="protein sequence ID" value="MBN9412573.1"/>
    <property type="molecule type" value="Genomic_DNA"/>
</dbReference>
<dbReference type="Pfam" id="PF01208">
    <property type="entry name" value="URO-D"/>
    <property type="match status" value="1"/>
</dbReference>
<keyword evidence="4 7" id="KW-0210">Decarboxylase</keyword>
<comment type="catalytic activity">
    <reaction evidence="7">
        <text>uroporphyrinogen III + 4 H(+) = coproporphyrinogen III + 4 CO2</text>
        <dbReference type="Rhea" id="RHEA:19865"/>
        <dbReference type="ChEBI" id="CHEBI:15378"/>
        <dbReference type="ChEBI" id="CHEBI:16526"/>
        <dbReference type="ChEBI" id="CHEBI:57308"/>
        <dbReference type="ChEBI" id="CHEBI:57309"/>
        <dbReference type="EC" id="4.1.1.37"/>
    </reaction>
</comment>
<feature type="binding site" evidence="7">
    <location>
        <position position="316"/>
    </location>
    <ligand>
        <name>substrate</name>
    </ligand>
</feature>
<evidence type="ECO:0000256" key="5">
    <source>
        <dbReference type="ARBA" id="ARBA00023239"/>
    </source>
</evidence>
<feature type="binding site" evidence="7">
    <location>
        <position position="145"/>
    </location>
    <ligand>
        <name>substrate</name>
    </ligand>
</feature>
<feature type="binding site" evidence="7">
    <location>
        <position position="200"/>
    </location>
    <ligand>
        <name>substrate</name>
    </ligand>
</feature>
<dbReference type="UniPathway" id="UPA00251">
    <property type="reaction ID" value="UER00321"/>
</dbReference>
<feature type="binding site" evidence="7">
    <location>
        <begin position="21"/>
        <end position="25"/>
    </location>
    <ligand>
        <name>substrate</name>
    </ligand>
</feature>
<dbReference type="InterPro" id="IPR006361">
    <property type="entry name" value="Uroporphyrinogen_deCO2ase_HemE"/>
</dbReference>
<evidence type="ECO:0000256" key="7">
    <source>
        <dbReference type="HAMAP-Rule" id="MF_00218"/>
    </source>
</evidence>
<dbReference type="SUPFAM" id="SSF51726">
    <property type="entry name" value="UROD/MetE-like"/>
    <property type="match status" value="1"/>
</dbReference>
<feature type="binding site" evidence="7">
    <location>
        <position position="71"/>
    </location>
    <ligand>
        <name>substrate</name>
    </ligand>
</feature>
<dbReference type="GO" id="GO:0004853">
    <property type="term" value="F:uroporphyrinogen decarboxylase activity"/>
    <property type="evidence" value="ECO:0007669"/>
    <property type="project" value="UniProtKB-UniRule"/>
</dbReference>
<dbReference type="Gene3D" id="3.20.20.210">
    <property type="match status" value="1"/>
</dbReference>
<keyword evidence="5 7" id="KW-0456">Lyase</keyword>
<evidence type="ECO:0000256" key="3">
    <source>
        <dbReference type="ARBA" id="ARBA00012288"/>
    </source>
</evidence>
<feature type="domain" description="Uroporphyrinogen decarboxylase (URO-D)" evidence="8">
    <location>
        <begin position="133"/>
        <end position="149"/>
    </location>
</feature>
<sequence>MTLLKLFDEKKNSQPLCWIMRQAGRYLPEYRALRANARSFLDLCLTPSAAAEITLQPLKRFDLDAAIIFSDILIVPYALGLNLTFIEGQGPHLDRIEATTSLSRLTLREDRFGPTCEAISLVRAALSPSVNLIGFAGAPWTVACYMLEGQSSKSFDRAKAFAFRHPQAFQDLLKIITEATIVYLIRQVEAGAQVLQLFESWGEAVPDRLVNQAIYQPTQAIVKALKTAFPHVPIIGFPRGLGEKTKEYQEKTNVDGVGLDSRISLEWVKKNFTHEVVLQGGIDPQVLVAGGDILRQEVERYRTLQAQGPYIFNLGHGIVPETPIDHVADFIHLVKEA</sequence>
<comment type="subunit">
    <text evidence="7">Homodimer.</text>
</comment>
<proteinExistence type="inferred from homology"/>
<evidence type="ECO:0000256" key="6">
    <source>
        <dbReference type="ARBA" id="ARBA00023244"/>
    </source>
</evidence>
<evidence type="ECO:0000256" key="2">
    <source>
        <dbReference type="ARBA" id="ARBA00009935"/>
    </source>
</evidence>
<gene>
    <name evidence="7" type="primary">hemE</name>
    <name evidence="9" type="ORF">J0H12_01425</name>
</gene>
<dbReference type="GO" id="GO:0019353">
    <property type="term" value="P:protoporphyrinogen IX biosynthetic process from glutamate"/>
    <property type="evidence" value="ECO:0007669"/>
    <property type="project" value="TreeGrafter"/>
</dbReference>
<dbReference type="PANTHER" id="PTHR21091:SF169">
    <property type="entry name" value="UROPORPHYRINOGEN DECARBOXYLASE"/>
    <property type="match status" value="1"/>
</dbReference>
<dbReference type="InterPro" id="IPR038071">
    <property type="entry name" value="UROD/MetE-like_sf"/>
</dbReference>
<dbReference type="InterPro" id="IPR000257">
    <property type="entry name" value="Uroporphyrinogen_deCOase"/>
</dbReference>
<evidence type="ECO:0000256" key="4">
    <source>
        <dbReference type="ARBA" id="ARBA00022793"/>
    </source>
</evidence>
<evidence type="ECO:0000256" key="1">
    <source>
        <dbReference type="ARBA" id="ARBA00004804"/>
    </source>
</evidence>
<reference evidence="9" key="1">
    <citation type="submission" date="2021-02" db="EMBL/GenBank/DDBJ databases">
        <title>Thiocyanate and organic carbon inputs drive convergent selection for specific autotrophic Afipia and Thiobacillus strains within complex microbiomes.</title>
        <authorList>
            <person name="Huddy R.J."/>
            <person name="Sachdeva R."/>
            <person name="Kadzinga F."/>
            <person name="Kantor R.S."/>
            <person name="Harrison S.T.L."/>
            <person name="Banfield J.F."/>
        </authorList>
    </citation>
    <scope>NUCLEOTIDE SEQUENCE</scope>
    <source>
        <strain evidence="9">SCN18_10_11_15_R4_P_38_20</strain>
    </source>
</reference>
<organism evidence="9 10">
    <name type="scientific">Candidatus Paracaedimonas acanthamoebae</name>
    <dbReference type="NCBI Taxonomy" id="244581"/>
    <lineage>
        <taxon>Bacteria</taxon>
        <taxon>Pseudomonadati</taxon>
        <taxon>Pseudomonadota</taxon>
        <taxon>Alphaproteobacteria</taxon>
        <taxon>Holosporales</taxon>
        <taxon>Caedimonadaceae</taxon>
        <taxon>Candidatus Paracaedimonas</taxon>
    </lineage>
</organism>
<feature type="site" description="Transition state stabilizer" evidence="7">
    <location>
        <position position="71"/>
    </location>
</feature>
<dbReference type="HAMAP" id="MF_00218">
    <property type="entry name" value="URO_D"/>
    <property type="match status" value="1"/>
</dbReference>
<evidence type="ECO:0000313" key="9">
    <source>
        <dbReference type="EMBL" id="MBN9412573.1"/>
    </source>
</evidence>
<dbReference type="PROSITE" id="PS00907">
    <property type="entry name" value="UROD_2"/>
    <property type="match status" value="1"/>
</dbReference>
<dbReference type="NCBIfam" id="TIGR01464">
    <property type="entry name" value="hemE"/>
    <property type="match status" value="1"/>
</dbReference>
<dbReference type="AlphaFoldDB" id="A0A8J7PWQ2"/>
<keyword evidence="7" id="KW-0963">Cytoplasm</keyword>
<dbReference type="PANTHER" id="PTHR21091">
    <property type="entry name" value="METHYLTETRAHYDROFOLATE:HOMOCYSTEINE METHYLTRANSFERASE RELATED"/>
    <property type="match status" value="1"/>
</dbReference>
<comment type="similarity">
    <text evidence="2 7">Belongs to the uroporphyrinogen decarboxylase family.</text>
</comment>
<evidence type="ECO:0000313" key="10">
    <source>
        <dbReference type="Proteomes" id="UP000664414"/>
    </source>
</evidence>
<evidence type="ECO:0000259" key="8">
    <source>
        <dbReference type="PROSITE" id="PS00907"/>
    </source>
</evidence>
<name>A0A8J7PWQ2_9PROT</name>
<comment type="subcellular location">
    <subcellularLocation>
        <location evidence="7">Cytoplasm</location>
    </subcellularLocation>
</comment>
<comment type="caution">
    <text evidence="7">Lacks conserved residue(s) required for the propagation of feature annotation.</text>
</comment>
<dbReference type="Proteomes" id="UP000664414">
    <property type="component" value="Unassembled WGS sequence"/>
</dbReference>
<dbReference type="GO" id="GO:0005829">
    <property type="term" value="C:cytosol"/>
    <property type="evidence" value="ECO:0007669"/>
    <property type="project" value="TreeGrafter"/>
</dbReference>
<comment type="pathway">
    <text evidence="1 7">Porphyrin-containing compound metabolism; protoporphyrin-IX biosynthesis; coproporphyrinogen-III from 5-aminolevulinate: step 4/4.</text>
</comment>
<protein>
    <recommendedName>
        <fullName evidence="3 7">Uroporphyrinogen decarboxylase</fullName>
        <shortName evidence="7">UPD</shortName>
        <shortName evidence="7">URO-D</shortName>
        <ecNumber evidence="3 7">4.1.1.37</ecNumber>
    </recommendedName>
</protein>
<keyword evidence="6 7" id="KW-0627">Porphyrin biosynthesis</keyword>
<accession>A0A8J7PWQ2</accession>